<keyword evidence="2" id="KW-1185">Reference proteome</keyword>
<protein>
    <submittedName>
        <fullName evidence="1">Uncharacterized protein</fullName>
    </submittedName>
</protein>
<comment type="caution">
    <text evidence="1">The sequence shown here is derived from an EMBL/GenBank/DDBJ whole genome shotgun (WGS) entry which is preliminary data.</text>
</comment>
<dbReference type="EMBL" id="CAJNDS010000469">
    <property type="protein sequence ID" value="CAE7209320.1"/>
    <property type="molecule type" value="Genomic_DNA"/>
</dbReference>
<evidence type="ECO:0000313" key="2">
    <source>
        <dbReference type="Proteomes" id="UP000604046"/>
    </source>
</evidence>
<proteinExistence type="predicted"/>
<organism evidence="1 2">
    <name type="scientific">Symbiodinium natans</name>
    <dbReference type="NCBI Taxonomy" id="878477"/>
    <lineage>
        <taxon>Eukaryota</taxon>
        <taxon>Sar</taxon>
        <taxon>Alveolata</taxon>
        <taxon>Dinophyceae</taxon>
        <taxon>Suessiales</taxon>
        <taxon>Symbiodiniaceae</taxon>
        <taxon>Symbiodinium</taxon>
    </lineage>
</organism>
<sequence length="142" mass="15845">MTTMVVVASTSCAWNCSKLELQTSLFALGRMSEPSSPDFEAMVAIGLAHVISLHAWSRLVRLVFQVRRLKHKAGNYVNRHHDGTKIGEIKDEYTLITFNERMAVIIIVACVLTQVHCLVKSCVAFRCDDALWNLPNSCVTPP</sequence>
<reference evidence="1" key="1">
    <citation type="submission" date="2021-02" db="EMBL/GenBank/DDBJ databases">
        <authorList>
            <person name="Dougan E. K."/>
            <person name="Rhodes N."/>
            <person name="Thang M."/>
            <person name="Chan C."/>
        </authorList>
    </citation>
    <scope>NUCLEOTIDE SEQUENCE</scope>
</reference>
<dbReference type="Proteomes" id="UP000604046">
    <property type="component" value="Unassembled WGS sequence"/>
</dbReference>
<gene>
    <name evidence="1" type="ORF">SNAT2548_LOCUS6904</name>
</gene>
<accession>A0A812JSE1</accession>
<dbReference type="AlphaFoldDB" id="A0A812JSE1"/>
<evidence type="ECO:0000313" key="1">
    <source>
        <dbReference type="EMBL" id="CAE7209320.1"/>
    </source>
</evidence>
<name>A0A812JSE1_9DINO</name>